<dbReference type="GO" id="GO:0005886">
    <property type="term" value="C:plasma membrane"/>
    <property type="evidence" value="ECO:0007669"/>
    <property type="project" value="TreeGrafter"/>
</dbReference>
<evidence type="ECO:0000313" key="5">
    <source>
        <dbReference type="Proteomes" id="UP000494165"/>
    </source>
</evidence>
<dbReference type="AlphaFoldDB" id="A0A8S1DMP0"/>
<dbReference type="PANTHER" id="PTHR23319:SF13">
    <property type="entry name" value="GRAM DOMAIN-CONTAINING PROTEIN"/>
    <property type="match status" value="1"/>
</dbReference>
<dbReference type="PANTHER" id="PTHR23319">
    <property type="entry name" value="GRAM DOMAIN CONTAINING 1B, ISOFORM E"/>
    <property type="match status" value="1"/>
</dbReference>
<dbReference type="InterPro" id="IPR011993">
    <property type="entry name" value="PH-like_dom_sf"/>
</dbReference>
<accession>A0A8S1DMP0</accession>
<dbReference type="OrthoDB" id="74360at2759"/>
<dbReference type="GO" id="GO:0005789">
    <property type="term" value="C:endoplasmic reticulum membrane"/>
    <property type="evidence" value="ECO:0007669"/>
    <property type="project" value="TreeGrafter"/>
</dbReference>
<dbReference type="EMBL" id="CADEPI010000251">
    <property type="protein sequence ID" value="CAB3381906.1"/>
    <property type="molecule type" value="Genomic_DNA"/>
</dbReference>
<dbReference type="GO" id="GO:0120015">
    <property type="term" value="F:sterol transfer activity"/>
    <property type="evidence" value="ECO:0007669"/>
    <property type="project" value="TreeGrafter"/>
</dbReference>
<keyword evidence="2" id="KW-1133">Transmembrane helix</keyword>
<evidence type="ECO:0000259" key="3">
    <source>
        <dbReference type="SMART" id="SM00568"/>
    </source>
</evidence>
<dbReference type="GO" id="GO:0032934">
    <property type="term" value="F:sterol binding"/>
    <property type="evidence" value="ECO:0007669"/>
    <property type="project" value="TreeGrafter"/>
</dbReference>
<sequence length="416" mass="46287">MLTLLGFANARRNEQMAMGKRLSGQLLDISFFSPAFKPTVSPPFKQLSFNAGMTASDQQEVVTVSLSELPVGSMPPGSNKGRQKKFHRHFKTVSAEERVLNYYSCALVADILLQGHLYITKNYFAFYSNVFGYVTKLLIPTASVLKVTKEKTARIIPNAVGIATLHEKHVFSSLLSRDSTYKLMVQVWKNATAPEIVEIEPIPPATPTPDIEPLISISASDVSKEEVSPSESGSNQVADDDEESSLSGSGNDDPPSIVAAKSPVSNFCARNVTVSSTNVPKTARAPGKFERVRRWARHHIENMKWHELLLLTSTLFLLVLFLSAAFLLYRINAIQAQFNSNPVISSRDDVYREIMKWQVHLHSKSSNEVQQFLNSNLNQIAKVRQSLEALTVLVTSDGEGRLRKRRYHQGILDPNS</sequence>
<evidence type="ECO:0000256" key="1">
    <source>
        <dbReference type="SAM" id="MobiDB-lite"/>
    </source>
</evidence>
<protein>
    <recommendedName>
        <fullName evidence="3">GRAM domain-containing protein</fullName>
    </recommendedName>
</protein>
<keyword evidence="2" id="KW-0472">Membrane</keyword>
<feature type="region of interest" description="Disordered" evidence="1">
    <location>
        <begin position="221"/>
        <end position="255"/>
    </location>
</feature>
<feature type="domain" description="GRAM" evidence="3">
    <location>
        <begin position="84"/>
        <end position="151"/>
    </location>
</feature>
<evidence type="ECO:0000256" key="2">
    <source>
        <dbReference type="SAM" id="Phobius"/>
    </source>
</evidence>
<gene>
    <name evidence="4" type="ORF">CLODIP_2_CD13005</name>
</gene>
<dbReference type="Proteomes" id="UP000494165">
    <property type="component" value="Unassembled WGS sequence"/>
</dbReference>
<dbReference type="GO" id="GO:0032366">
    <property type="term" value="P:intracellular sterol transport"/>
    <property type="evidence" value="ECO:0007669"/>
    <property type="project" value="TreeGrafter"/>
</dbReference>
<organism evidence="4 5">
    <name type="scientific">Cloeon dipterum</name>
    <dbReference type="NCBI Taxonomy" id="197152"/>
    <lineage>
        <taxon>Eukaryota</taxon>
        <taxon>Metazoa</taxon>
        <taxon>Ecdysozoa</taxon>
        <taxon>Arthropoda</taxon>
        <taxon>Hexapoda</taxon>
        <taxon>Insecta</taxon>
        <taxon>Pterygota</taxon>
        <taxon>Palaeoptera</taxon>
        <taxon>Ephemeroptera</taxon>
        <taxon>Pisciforma</taxon>
        <taxon>Baetidae</taxon>
        <taxon>Cloeon</taxon>
    </lineage>
</organism>
<reference evidence="4 5" key="1">
    <citation type="submission" date="2020-04" db="EMBL/GenBank/DDBJ databases">
        <authorList>
            <person name="Alioto T."/>
            <person name="Alioto T."/>
            <person name="Gomez Garrido J."/>
        </authorList>
    </citation>
    <scope>NUCLEOTIDE SEQUENCE [LARGE SCALE GENOMIC DNA]</scope>
</reference>
<dbReference type="InterPro" id="IPR051482">
    <property type="entry name" value="Cholesterol_transport"/>
</dbReference>
<name>A0A8S1DMP0_9INSE</name>
<dbReference type="GO" id="GO:0140268">
    <property type="term" value="C:endoplasmic reticulum-plasma membrane contact site"/>
    <property type="evidence" value="ECO:0007669"/>
    <property type="project" value="TreeGrafter"/>
</dbReference>
<proteinExistence type="predicted"/>
<dbReference type="CDD" id="cd13220">
    <property type="entry name" value="PH-GRAM_GRAMDC"/>
    <property type="match status" value="1"/>
</dbReference>
<feature type="transmembrane region" description="Helical" evidence="2">
    <location>
        <begin position="308"/>
        <end position="329"/>
    </location>
</feature>
<evidence type="ECO:0000313" key="4">
    <source>
        <dbReference type="EMBL" id="CAB3381906.1"/>
    </source>
</evidence>
<keyword evidence="5" id="KW-1185">Reference proteome</keyword>
<dbReference type="InterPro" id="IPR004182">
    <property type="entry name" value="GRAM"/>
</dbReference>
<dbReference type="SMART" id="SM00568">
    <property type="entry name" value="GRAM"/>
    <property type="match status" value="1"/>
</dbReference>
<dbReference type="Pfam" id="PF02893">
    <property type="entry name" value="GRAM"/>
    <property type="match status" value="1"/>
</dbReference>
<dbReference type="Gene3D" id="2.30.29.30">
    <property type="entry name" value="Pleckstrin-homology domain (PH domain)/Phosphotyrosine-binding domain (PTB)"/>
    <property type="match status" value="1"/>
</dbReference>
<keyword evidence="2" id="KW-0812">Transmembrane</keyword>
<comment type="caution">
    <text evidence="4">The sequence shown here is derived from an EMBL/GenBank/DDBJ whole genome shotgun (WGS) entry which is preliminary data.</text>
</comment>